<keyword evidence="2" id="KW-1185">Reference proteome</keyword>
<dbReference type="AlphaFoldDB" id="A0A4Q0SVW0"/>
<evidence type="ECO:0000313" key="1">
    <source>
        <dbReference type="EMBL" id="RXH54542.1"/>
    </source>
</evidence>
<proteinExistence type="predicted"/>
<name>A0A4Q0SVW0_9BACT</name>
<gene>
    <name evidence="1" type="ORF">GRAN_3645</name>
</gene>
<reference evidence="1 2" key="1">
    <citation type="submission" date="2018-11" db="EMBL/GenBank/DDBJ databases">
        <authorList>
            <person name="Mardanov A.V."/>
            <person name="Ravin N.V."/>
            <person name="Dedysh S.N."/>
        </authorList>
    </citation>
    <scope>NUCLEOTIDE SEQUENCE [LARGE SCALE GENOMIC DNA]</scope>
    <source>
        <strain evidence="1 2">AF10</strain>
    </source>
</reference>
<sequence>MNCHCVSLRGLVCAFTRMVGGTHGAPEEDVLSARVCFTR</sequence>
<organism evidence="1 2">
    <name type="scientific">Granulicella sibirica</name>
    <dbReference type="NCBI Taxonomy" id="2479048"/>
    <lineage>
        <taxon>Bacteria</taxon>
        <taxon>Pseudomonadati</taxon>
        <taxon>Acidobacteriota</taxon>
        <taxon>Terriglobia</taxon>
        <taxon>Terriglobales</taxon>
        <taxon>Acidobacteriaceae</taxon>
        <taxon>Granulicella</taxon>
    </lineage>
</organism>
<dbReference type="Proteomes" id="UP000289437">
    <property type="component" value="Unassembled WGS sequence"/>
</dbReference>
<accession>A0A4Q0SVW0</accession>
<comment type="caution">
    <text evidence="1">The sequence shown here is derived from an EMBL/GenBank/DDBJ whole genome shotgun (WGS) entry which is preliminary data.</text>
</comment>
<evidence type="ECO:0000313" key="2">
    <source>
        <dbReference type="Proteomes" id="UP000289437"/>
    </source>
</evidence>
<dbReference type="EMBL" id="RDSM01000003">
    <property type="protein sequence ID" value="RXH54542.1"/>
    <property type="molecule type" value="Genomic_DNA"/>
</dbReference>
<protein>
    <submittedName>
        <fullName evidence="1">Uncharacterized protein</fullName>
    </submittedName>
</protein>
<reference evidence="2" key="2">
    <citation type="submission" date="2019-02" db="EMBL/GenBank/DDBJ databases">
        <title>Granulicella sibirica sp. nov., a psychrotolerant acidobacterium isolated from an organic soil layer in forested tundra, West Siberia.</title>
        <authorList>
            <person name="Oshkin I.Y."/>
            <person name="Kulichevskaya I.S."/>
            <person name="Rijpstra W.I.C."/>
            <person name="Sinninghe Damste J.S."/>
            <person name="Rakitin A.L."/>
            <person name="Ravin N.V."/>
            <person name="Dedysh S.N."/>
        </authorList>
    </citation>
    <scope>NUCLEOTIDE SEQUENCE [LARGE SCALE GENOMIC DNA]</scope>
    <source>
        <strain evidence="2">AF10</strain>
    </source>
</reference>